<accession>A0AAX3MWJ3</accession>
<reference evidence="11 14" key="1">
    <citation type="submission" date="2023-02" db="EMBL/GenBank/DDBJ databases">
        <title>Pathogen: clinical or host-associated sample.</title>
        <authorList>
            <person name="Hergert J."/>
            <person name="Casey R."/>
            <person name="Wagner J."/>
            <person name="Young E.L."/>
            <person name="Oakeson K.F."/>
        </authorList>
    </citation>
    <scope>NUCLEOTIDE SEQUENCE</scope>
    <source>
        <strain evidence="12 14">2022CK-00829</strain>
        <strain evidence="11">2022CK-00830</strain>
    </source>
</reference>
<evidence type="ECO:0000256" key="2">
    <source>
        <dbReference type="ARBA" id="ARBA00022475"/>
    </source>
</evidence>
<dbReference type="PANTHER" id="PTHR28259">
    <property type="entry name" value="FLUORIDE EXPORT PROTEIN 1-RELATED"/>
    <property type="match status" value="1"/>
</dbReference>
<evidence type="ECO:0000256" key="7">
    <source>
        <dbReference type="ARBA" id="ARBA00035120"/>
    </source>
</evidence>
<evidence type="ECO:0000256" key="1">
    <source>
        <dbReference type="ARBA" id="ARBA00004651"/>
    </source>
</evidence>
<dbReference type="GO" id="GO:0005886">
    <property type="term" value="C:plasma membrane"/>
    <property type="evidence" value="ECO:0007669"/>
    <property type="project" value="UniProtKB-SubCell"/>
</dbReference>
<dbReference type="HAMAP" id="MF_00454">
    <property type="entry name" value="FluC"/>
    <property type="match status" value="1"/>
</dbReference>
<keyword evidence="2 10" id="KW-1003">Cell membrane</keyword>
<dbReference type="NCBIfam" id="TIGR00494">
    <property type="entry name" value="crcB"/>
    <property type="match status" value="1"/>
</dbReference>
<dbReference type="Proteomes" id="UP001220962">
    <property type="component" value="Chromosome"/>
</dbReference>
<dbReference type="Pfam" id="PF02537">
    <property type="entry name" value="CRCB"/>
    <property type="match status" value="1"/>
</dbReference>
<feature type="binding site" evidence="10">
    <location>
        <position position="75"/>
    </location>
    <ligand>
        <name>Na(+)</name>
        <dbReference type="ChEBI" id="CHEBI:29101"/>
        <note>structural</note>
    </ligand>
</feature>
<comment type="catalytic activity">
    <reaction evidence="8">
        <text>fluoride(in) = fluoride(out)</text>
        <dbReference type="Rhea" id="RHEA:76159"/>
        <dbReference type="ChEBI" id="CHEBI:17051"/>
    </reaction>
    <physiologicalReaction direction="left-to-right" evidence="8">
        <dbReference type="Rhea" id="RHEA:76160"/>
    </physiologicalReaction>
</comment>
<keyword evidence="10" id="KW-0406">Ion transport</keyword>
<organism evidence="11 13">
    <name type="scientific">Paenibacillus urinalis</name>
    <dbReference type="NCBI Taxonomy" id="521520"/>
    <lineage>
        <taxon>Bacteria</taxon>
        <taxon>Bacillati</taxon>
        <taxon>Bacillota</taxon>
        <taxon>Bacilli</taxon>
        <taxon>Bacillales</taxon>
        <taxon>Paenibacillaceae</taxon>
        <taxon>Paenibacillus</taxon>
    </lineage>
</organism>
<evidence type="ECO:0000313" key="12">
    <source>
        <dbReference type="EMBL" id="WDI01488.1"/>
    </source>
</evidence>
<comment type="function">
    <text evidence="9 10">Fluoride-specific ion channel. Important for reducing fluoride concentration in the cell, thus reducing its toxicity.</text>
</comment>
<evidence type="ECO:0000256" key="9">
    <source>
        <dbReference type="ARBA" id="ARBA00049940"/>
    </source>
</evidence>
<dbReference type="InterPro" id="IPR003691">
    <property type="entry name" value="FluC"/>
</dbReference>
<evidence type="ECO:0000256" key="10">
    <source>
        <dbReference type="HAMAP-Rule" id="MF_00454"/>
    </source>
</evidence>
<dbReference type="EMBL" id="CP118101">
    <property type="protein sequence ID" value="WDH81761.1"/>
    <property type="molecule type" value="Genomic_DNA"/>
</dbReference>
<keyword evidence="14" id="KW-1185">Reference proteome</keyword>
<dbReference type="GO" id="GO:0062054">
    <property type="term" value="F:fluoride channel activity"/>
    <property type="evidence" value="ECO:0007669"/>
    <property type="project" value="UniProtKB-UniRule"/>
</dbReference>
<evidence type="ECO:0000256" key="3">
    <source>
        <dbReference type="ARBA" id="ARBA00022692"/>
    </source>
</evidence>
<keyword evidence="3 10" id="KW-0812">Transmembrane</keyword>
<keyword evidence="10" id="KW-0915">Sodium</keyword>
<evidence type="ECO:0000313" key="14">
    <source>
        <dbReference type="Proteomes" id="UP001221519"/>
    </source>
</evidence>
<dbReference type="GO" id="GO:0140114">
    <property type="term" value="P:cellular detoxification of fluoride"/>
    <property type="evidence" value="ECO:0007669"/>
    <property type="project" value="UniProtKB-UniRule"/>
</dbReference>
<keyword evidence="10" id="KW-0479">Metal-binding</keyword>
<gene>
    <name evidence="10 11" type="primary">crcB</name>
    <name evidence="10" type="synonym">fluC</name>
    <name evidence="11" type="ORF">PUW23_19940</name>
    <name evidence="12" type="ORF">PUW25_19825</name>
</gene>
<keyword evidence="5 10" id="KW-0472">Membrane</keyword>
<evidence type="ECO:0000256" key="5">
    <source>
        <dbReference type="ARBA" id="ARBA00023136"/>
    </source>
</evidence>
<dbReference type="GO" id="GO:0046872">
    <property type="term" value="F:metal ion binding"/>
    <property type="evidence" value="ECO:0007669"/>
    <property type="project" value="UniProtKB-KW"/>
</dbReference>
<feature type="binding site" evidence="10">
    <location>
        <position position="78"/>
    </location>
    <ligand>
        <name>Na(+)</name>
        <dbReference type="ChEBI" id="CHEBI:29101"/>
        <note>structural</note>
    </ligand>
</feature>
<comment type="activity regulation">
    <text evidence="10">Na(+) is not transported, but it plays an essential structural role and its presence is essential for fluoride channel function.</text>
</comment>
<keyword evidence="10" id="KW-0813">Transport</keyword>
<proteinExistence type="inferred from homology"/>
<protein>
    <recommendedName>
        <fullName evidence="10">Fluoride-specific ion channel FluC</fullName>
    </recommendedName>
</protein>
<keyword evidence="4 10" id="KW-1133">Transmembrane helix</keyword>
<dbReference type="AlphaFoldDB" id="A0AAX3MWJ3"/>
<feature type="transmembrane region" description="Helical" evidence="10">
    <location>
        <begin position="36"/>
        <end position="56"/>
    </location>
</feature>
<sequence>MIWAAGVGGMAGAMLRYALGKIITRKAAAAGSSFPWGTWLINISGSLLLGILYVLTVEGILPSLGWAVLGIGFCGAYTTFSTFGYETMQLIRADKSIQAALYVMSSVIVGIAAAFAGMWLTSFIVN</sequence>
<comment type="similarity">
    <text evidence="7 10">Belongs to the fluoride channel Fluc/FEX (TC 1.A.43) family.</text>
</comment>
<evidence type="ECO:0000256" key="6">
    <source>
        <dbReference type="ARBA" id="ARBA00023303"/>
    </source>
</evidence>
<dbReference type="Proteomes" id="UP001221519">
    <property type="component" value="Chromosome"/>
</dbReference>
<dbReference type="RefSeq" id="WP_047913304.1">
    <property type="nucleotide sequence ID" value="NZ_CP118101.1"/>
</dbReference>
<feature type="transmembrane region" description="Helical" evidence="10">
    <location>
        <begin position="100"/>
        <end position="125"/>
    </location>
</feature>
<feature type="transmembrane region" description="Helical" evidence="10">
    <location>
        <begin position="63"/>
        <end position="80"/>
    </location>
</feature>
<evidence type="ECO:0000313" key="13">
    <source>
        <dbReference type="Proteomes" id="UP001220962"/>
    </source>
</evidence>
<evidence type="ECO:0000256" key="4">
    <source>
        <dbReference type="ARBA" id="ARBA00022989"/>
    </source>
</evidence>
<evidence type="ECO:0000313" key="11">
    <source>
        <dbReference type="EMBL" id="WDH81761.1"/>
    </source>
</evidence>
<dbReference type="PANTHER" id="PTHR28259:SF1">
    <property type="entry name" value="FLUORIDE EXPORT PROTEIN 1-RELATED"/>
    <property type="match status" value="1"/>
</dbReference>
<evidence type="ECO:0000256" key="8">
    <source>
        <dbReference type="ARBA" id="ARBA00035585"/>
    </source>
</evidence>
<comment type="subcellular location">
    <subcellularLocation>
        <location evidence="1 10">Cell membrane</location>
        <topology evidence="1 10">Multi-pass membrane protein</topology>
    </subcellularLocation>
</comment>
<name>A0AAX3MWJ3_9BACL</name>
<keyword evidence="6 10" id="KW-0407">Ion channel</keyword>
<dbReference type="EMBL" id="CP118108">
    <property type="protein sequence ID" value="WDI01488.1"/>
    <property type="molecule type" value="Genomic_DNA"/>
</dbReference>